<keyword evidence="8" id="KW-0539">Nucleus</keyword>
<evidence type="ECO:0000256" key="3">
    <source>
        <dbReference type="ARBA" id="ARBA00022737"/>
    </source>
</evidence>
<name>A0A6I9YQH3_9SAUR</name>
<evidence type="ECO:0000256" key="8">
    <source>
        <dbReference type="ARBA" id="ARBA00023242"/>
    </source>
</evidence>
<dbReference type="SMART" id="SM00249">
    <property type="entry name" value="PHD"/>
    <property type="match status" value="3"/>
</dbReference>
<dbReference type="CDD" id="cd15509">
    <property type="entry name" value="PHD1_KMT2C_like"/>
    <property type="match status" value="1"/>
</dbReference>
<dbReference type="AlphaFoldDB" id="A0A6I9YQH3"/>
<dbReference type="Proteomes" id="UP000504617">
    <property type="component" value="Unplaced"/>
</dbReference>
<evidence type="ECO:0000256" key="6">
    <source>
        <dbReference type="ARBA" id="ARBA00023015"/>
    </source>
</evidence>
<feature type="domain" description="PHD-type" evidence="11">
    <location>
        <begin position="273"/>
        <end position="323"/>
    </location>
</feature>
<dbReference type="GO" id="GO:0044666">
    <property type="term" value="C:MLL3/4 complex"/>
    <property type="evidence" value="ECO:0007669"/>
    <property type="project" value="TreeGrafter"/>
</dbReference>
<accession>A0A6I9YQH3</accession>
<dbReference type="KEGG" id="tsr:106552898"/>
<evidence type="ECO:0000256" key="9">
    <source>
        <dbReference type="PROSITE-ProRule" id="PRU00146"/>
    </source>
</evidence>
<dbReference type="InterPro" id="IPR019787">
    <property type="entry name" value="Znf_PHD-finger"/>
</dbReference>
<protein>
    <submittedName>
        <fullName evidence="14">Histone-lysine N-methyltransferase 2D-like</fullName>
    </submittedName>
</protein>
<keyword evidence="4 9" id="KW-0863">Zinc-finger</keyword>
<feature type="compositionally biased region" description="Basic and acidic residues" evidence="10">
    <location>
        <begin position="1"/>
        <end position="13"/>
    </location>
</feature>
<dbReference type="RefSeq" id="XP_013926773.1">
    <property type="nucleotide sequence ID" value="XM_014071298.1"/>
</dbReference>
<evidence type="ECO:0000256" key="5">
    <source>
        <dbReference type="ARBA" id="ARBA00022833"/>
    </source>
</evidence>
<evidence type="ECO:0000259" key="12">
    <source>
        <dbReference type="PROSITE" id="PS51805"/>
    </source>
</evidence>
<keyword evidence="3" id="KW-0677">Repeat</keyword>
<reference evidence="14" key="1">
    <citation type="submission" date="2025-08" db="UniProtKB">
        <authorList>
            <consortium name="RefSeq"/>
        </authorList>
    </citation>
    <scope>IDENTIFICATION</scope>
    <source>
        <tissue evidence="14">Skeletal muscle</tissue>
    </source>
</reference>
<keyword evidence="2" id="KW-0479">Metal-binding</keyword>
<dbReference type="GO" id="GO:0008270">
    <property type="term" value="F:zinc ion binding"/>
    <property type="evidence" value="ECO:0007669"/>
    <property type="project" value="UniProtKB-KW"/>
</dbReference>
<dbReference type="PROSITE" id="PS50016">
    <property type="entry name" value="ZF_PHD_2"/>
    <property type="match status" value="2"/>
</dbReference>
<keyword evidence="13" id="KW-1185">Reference proteome</keyword>
<keyword evidence="7" id="KW-0804">Transcription</keyword>
<sequence length="368" mass="40796">MDDQKPPGEDKCSDTPAADGIVSTEEQGSVEADPLKPPEEGLVREVLDTVDVKEELLQTCSLPPKRCAFCNCSKWSLHGQRELLRFDPAPGWTADLSDLPEGKQPASTEAGNDDLTLIGFADSVSAREVFEPTGHFWAHHWCVVWSAGVVRAEGSWLSLVNKAVISGIAQKCEHCKRQGATIPCHAEGCQRHYHFPCAAASGCFQSMKSLKLLCPEHLDQAVQMEDSRCMVCDAPGELRDLLFCTSCGLHYHGTCLEITVTPRKRSGWQCHECKVCQTCRLSGEDSKMLVCEACEKCYHTYCLNPAIESLPTDFWKCKSCRVCSDCGFRPSSLESSIQWYENYSLCEGCREQRCNKANSTEAVQHSPE</sequence>
<evidence type="ECO:0000256" key="2">
    <source>
        <dbReference type="ARBA" id="ARBA00022723"/>
    </source>
</evidence>
<dbReference type="PANTHER" id="PTHR45888">
    <property type="entry name" value="HL01030P-RELATED"/>
    <property type="match status" value="1"/>
</dbReference>
<dbReference type="PANTHER" id="PTHR45888:SF2">
    <property type="entry name" value="HISTONE-LYSINE N-METHYLTRANSFERASE 2D"/>
    <property type="match status" value="1"/>
</dbReference>
<evidence type="ECO:0000256" key="1">
    <source>
        <dbReference type="ARBA" id="ARBA00004123"/>
    </source>
</evidence>
<dbReference type="GO" id="GO:0045944">
    <property type="term" value="P:positive regulation of transcription by RNA polymerase II"/>
    <property type="evidence" value="ECO:0007669"/>
    <property type="project" value="TreeGrafter"/>
</dbReference>
<evidence type="ECO:0000256" key="10">
    <source>
        <dbReference type="SAM" id="MobiDB-lite"/>
    </source>
</evidence>
<dbReference type="PROSITE" id="PS51805">
    <property type="entry name" value="EPHD"/>
    <property type="match status" value="1"/>
</dbReference>
<dbReference type="InterPro" id="IPR013083">
    <property type="entry name" value="Znf_RING/FYVE/PHD"/>
</dbReference>
<feature type="region of interest" description="Disordered" evidence="10">
    <location>
        <begin position="1"/>
        <end position="38"/>
    </location>
</feature>
<dbReference type="Pfam" id="PF13771">
    <property type="entry name" value="zf-HC5HC2H"/>
    <property type="match status" value="1"/>
</dbReference>
<dbReference type="Pfam" id="PF00628">
    <property type="entry name" value="PHD"/>
    <property type="match status" value="2"/>
</dbReference>
<keyword evidence="6" id="KW-0805">Transcription regulation</keyword>
<dbReference type="GeneID" id="106552898"/>
<comment type="subcellular location">
    <subcellularLocation>
        <location evidence="1">Nucleus</location>
    </subcellularLocation>
</comment>
<evidence type="ECO:0000256" key="4">
    <source>
        <dbReference type="ARBA" id="ARBA00022771"/>
    </source>
</evidence>
<feature type="domain" description="PHD-type" evidence="12">
    <location>
        <begin position="112"/>
        <end position="218"/>
    </location>
</feature>
<proteinExistence type="predicted"/>
<dbReference type="GO" id="GO:0042800">
    <property type="term" value="F:histone H3K4 methyltransferase activity"/>
    <property type="evidence" value="ECO:0007669"/>
    <property type="project" value="TreeGrafter"/>
</dbReference>
<dbReference type="Gene3D" id="3.30.40.10">
    <property type="entry name" value="Zinc/RING finger domain, C3HC4 (zinc finger)"/>
    <property type="match status" value="2"/>
</dbReference>
<evidence type="ECO:0000256" key="7">
    <source>
        <dbReference type="ARBA" id="ARBA00023163"/>
    </source>
</evidence>
<dbReference type="GO" id="GO:0003713">
    <property type="term" value="F:transcription coactivator activity"/>
    <property type="evidence" value="ECO:0007669"/>
    <property type="project" value="TreeGrafter"/>
</dbReference>
<evidence type="ECO:0000313" key="14">
    <source>
        <dbReference type="RefSeq" id="XP_013926773.1"/>
    </source>
</evidence>
<dbReference type="SUPFAM" id="SSF57903">
    <property type="entry name" value="FYVE/PHD zinc finger"/>
    <property type="match status" value="2"/>
</dbReference>
<dbReference type="FunFam" id="3.30.40.10:FF:000095">
    <property type="entry name" value="Histone-lysine N-methyltransferase 2C"/>
    <property type="match status" value="1"/>
</dbReference>
<dbReference type="InterPro" id="IPR001965">
    <property type="entry name" value="Znf_PHD"/>
</dbReference>
<dbReference type="OrthoDB" id="308383at2759"/>
<feature type="domain" description="PHD-type" evidence="11">
    <location>
        <begin position="226"/>
        <end position="276"/>
    </location>
</feature>
<organism evidence="13 14">
    <name type="scientific">Thamnophis sirtalis</name>
    <dbReference type="NCBI Taxonomy" id="35019"/>
    <lineage>
        <taxon>Eukaryota</taxon>
        <taxon>Metazoa</taxon>
        <taxon>Chordata</taxon>
        <taxon>Craniata</taxon>
        <taxon>Vertebrata</taxon>
        <taxon>Euteleostomi</taxon>
        <taxon>Lepidosauria</taxon>
        <taxon>Squamata</taxon>
        <taxon>Bifurcata</taxon>
        <taxon>Unidentata</taxon>
        <taxon>Episquamata</taxon>
        <taxon>Toxicofera</taxon>
        <taxon>Serpentes</taxon>
        <taxon>Colubroidea</taxon>
        <taxon>Colubridae</taxon>
        <taxon>Natricinae</taxon>
        <taxon>Thamnophis</taxon>
    </lineage>
</organism>
<dbReference type="InterPro" id="IPR011011">
    <property type="entry name" value="Znf_FYVE_PHD"/>
</dbReference>
<keyword evidence="5" id="KW-0862">Zinc</keyword>
<gene>
    <name evidence="14" type="primary">LOC106552898</name>
</gene>
<evidence type="ECO:0000313" key="13">
    <source>
        <dbReference type="Proteomes" id="UP000504617"/>
    </source>
</evidence>
<evidence type="ECO:0000259" key="11">
    <source>
        <dbReference type="PROSITE" id="PS50016"/>
    </source>
</evidence>
<dbReference type="InterPro" id="IPR034732">
    <property type="entry name" value="EPHD"/>
</dbReference>
<dbReference type="FunFam" id="3.30.40.10:FF:000080">
    <property type="entry name" value="Histone-lysine N-methyltransferase 2C"/>
    <property type="match status" value="1"/>
</dbReference>